<evidence type="ECO:0000313" key="3">
    <source>
        <dbReference type="Proteomes" id="UP001391051"/>
    </source>
</evidence>
<protein>
    <submittedName>
        <fullName evidence="2">Uncharacterized protein</fullName>
    </submittedName>
</protein>
<name>A0ABR1QUR1_9PEZI</name>
<evidence type="ECO:0000256" key="1">
    <source>
        <dbReference type="SAM" id="MobiDB-lite"/>
    </source>
</evidence>
<feature type="compositionally biased region" description="Low complexity" evidence="1">
    <location>
        <begin position="76"/>
        <end position="94"/>
    </location>
</feature>
<dbReference type="GeneID" id="92069411"/>
<feature type="compositionally biased region" description="Basic residues" evidence="1">
    <location>
        <begin position="11"/>
        <end position="29"/>
    </location>
</feature>
<accession>A0ABR1QUR1</accession>
<comment type="caution">
    <text evidence="2">The sequence shown here is derived from an EMBL/GenBank/DDBJ whole genome shotgun (WGS) entry which is preliminary data.</text>
</comment>
<sequence length="108" mass="11625">MPPFRLVQRIQPHHPRPRGVPRRVRRHGHGACDWTVDRPNTQPRRVPLRQRRRRRLSSSYYASSAVLAAGSGGPAHGSATPAAAAGASPAATAADGRLLRPLDGGMGR</sequence>
<gene>
    <name evidence="2" type="ORF">PG986_000127</name>
</gene>
<reference evidence="2 3" key="1">
    <citation type="submission" date="2023-01" db="EMBL/GenBank/DDBJ databases">
        <title>Analysis of 21 Apiospora genomes using comparative genomics revels a genus with tremendous synthesis potential of carbohydrate active enzymes and secondary metabolites.</title>
        <authorList>
            <person name="Sorensen T."/>
        </authorList>
    </citation>
    <scope>NUCLEOTIDE SEQUENCE [LARGE SCALE GENOMIC DNA]</scope>
    <source>
        <strain evidence="2 3">CBS 24483</strain>
    </source>
</reference>
<proteinExistence type="predicted"/>
<feature type="region of interest" description="Disordered" evidence="1">
    <location>
        <begin position="68"/>
        <end position="108"/>
    </location>
</feature>
<keyword evidence="3" id="KW-1185">Reference proteome</keyword>
<feature type="region of interest" description="Disordered" evidence="1">
    <location>
        <begin position="1"/>
        <end position="55"/>
    </location>
</feature>
<organism evidence="2 3">
    <name type="scientific">Apiospora aurea</name>
    <dbReference type="NCBI Taxonomy" id="335848"/>
    <lineage>
        <taxon>Eukaryota</taxon>
        <taxon>Fungi</taxon>
        <taxon>Dikarya</taxon>
        <taxon>Ascomycota</taxon>
        <taxon>Pezizomycotina</taxon>
        <taxon>Sordariomycetes</taxon>
        <taxon>Xylariomycetidae</taxon>
        <taxon>Amphisphaeriales</taxon>
        <taxon>Apiosporaceae</taxon>
        <taxon>Apiospora</taxon>
    </lineage>
</organism>
<evidence type="ECO:0000313" key="2">
    <source>
        <dbReference type="EMBL" id="KAK7965850.1"/>
    </source>
</evidence>
<dbReference type="RefSeq" id="XP_066705242.1">
    <property type="nucleotide sequence ID" value="XM_066836349.1"/>
</dbReference>
<dbReference type="Proteomes" id="UP001391051">
    <property type="component" value="Unassembled WGS sequence"/>
</dbReference>
<feature type="compositionally biased region" description="Basic residues" evidence="1">
    <location>
        <begin position="46"/>
        <end position="55"/>
    </location>
</feature>
<dbReference type="EMBL" id="JAQQWE010000001">
    <property type="protein sequence ID" value="KAK7965850.1"/>
    <property type="molecule type" value="Genomic_DNA"/>
</dbReference>